<dbReference type="AlphaFoldDB" id="A0A1I7RTG0"/>
<proteinExistence type="predicted"/>
<dbReference type="Gene3D" id="1.20.1250.20">
    <property type="entry name" value="MFS general substrate transporter like domains"/>
    <property type="match status" value="1"/>
</dbReference>
<keyword evidence="2 5" id="KW-0812">Transmembrane</keyword>
<evidence type="ECO:0000256" key="4">
    <source>
        <dbReference type="ARBA" id="ARBA00023136"/>
    </source>
</evidence>
<evidence type="ECO:0000256" key="5">
    <source>
        <dbReference type="SAM" id="Phobius"/>
    </source>
</evidence>
<feature type="transmembrane region" description="Helical" evidence="5">
    <location>
        <begin position="358"/>
        <end position="382"/>
    </location>
</feature>
<feature type="transmembrane region" description="Helical" evidence="5">
    <location>
        <begin position="308"/>
        <end position="326"/>
    </location>
</feature>
<keyword evidence="3 5" id="KW-1133">Transmembrane helix</keyword>
<feature type="transmembrane region" description="Helical" evidence="5">
    <location>
        <begin position="177"/>
        <end position="197"/>
    </location>
</feature>
<feature type="transmembrane region" description="Helical" evidence="5">
    <location>
        <begin position="82"/>
        <end position="104"/>
    </location>
</feature>
<dbReference type="InterPro" id="IPR036259">
    <property type="entry name" value="MFS_trans_sf"/>
</dbReference>
<feature type="transmembrane region" description="Helical" evidence="5">
    <location>
        <begin position="333"/>
        <end position="352"/>
    </location>
</feature>
<dbReference type="WBParaSite" id="BXY_0401500.1">
    <property type="protein sequence ID" value="BXY_0401500.1"/>
    <property type="gene ID" value="BXY_0401500"/>
</dbReference>
<dbReference type="InterPro" id="IPR005828">
    <property type="entry name" value="MFS_sugar_transport-like"/>
</dbReference>
<accession>A0A1I7RTG0</accession>
<evidence type="ECO:0000313" key="7">
    <source>
        <dbReference type="WBParaSite" id="BXY_0401500.1"/>
    </source>
</evidence>
<feature type="transmembrane region" description="Helical" evidence="5">
    <location>
        <begin position="143"/>
        <end position="165"/>
    </location>
</feature>
<dbReference type="GO" id="GO:0022857">
    <property type="term" value="F:transmembrane transporter activity"/>
    <property type="evidence" value="ECO:0007669"/>
    <property type="project" value="InterPro"/>
</dbReference>
<protein>
    <submittedName>
        <fullName evidence="7">Major facilitator superfamily domain-containing protein 5</fullName>
    </submittedName>
</protein>
<feature type="transmembrane region" description="Helical" evidence="5">
    <location>
        <begin position="203"/>
        <end position="221"/>
    </location>
</feature>
<evidence type="ECO:0000256" key="1">
    <source>
        <dbReference type="ARBA" id="ARBA00004141"/>
    </source>
</evidence>
<evidence type="ECO:0000256" key="2">
    <source>
        <dbReference type="ARBA" id="ARBA00022692"/>
    </source>
</evidence>
<dbReference type="PANTHER" id="PTHR24064">
    <property type="entry name" value="SOLUTE CARRIER FAMILY 22 MEMBER"/>
    <property type="match status" value="1"/>
</dbReference>
<keyword evidence="4 5" id="KW-0472">Membrane</keyword>
<dbReference type="Proteomes" id="UP000095284">
    <property type="component" value="Unplaced"/>
</dbReference>
<dbReference type="GO" id="GO:0016020">
    <property type="term" value="C:membrane"/>
    <property type="evidence" value="ECO:0007669"/>
    <property type="project" value="UniProtKB-SubCell"/>
</dbReference>
<reference evidence="7" key="1">
    <citation type="submission" date="2016-11" db="UniProtKB">
        <authorList>
            <consortium name="WormBaseParasite"/>
        </authorList>
    </citation>
    <scope>IDENTIFICATION</scope>
</reference>
<evidence type="ECO:0000313" key="6">
    <source>
        <dbReference type="Proteomes" id="UP000095284"/>
    </source>
</evidence>
<dbReference type="Pfam" id="PF00083">
    <property type="entry name" value="Sugar_tr"/>
    <property type="match status" value="1"/>
</dbReference>
<organism evidence="6 7">
    <name type="scientific">Bursaphelenchus xylophilus</name>
    <name type="common">Pinewood nematode worm</name>
    <name type="synonym">Aphelenchoides xylophilus</name>
    <dbReference type="NCBI Taxonomy" id="6326"/>
    <lineage>
        <taxon>Eukaryota</taxon>
        <taxon>Metazoa</taxon>
        <taxon>Ecdysozoa</taxon>
        <taxon>Nematoda</taxon>
        <taxon>Chromadorea</taxon>
        <taxon>Rhabditida</taxon>
        <taxon>Tylenchina</taxon>
        <taxon>Tylenchomorpha</taxon>
        <taxon>Aphelenchoidea</taxon>
        <taxon>Aphelenchoididae</taxon>
        <taxon>Bursaphelenchus</taxon>
    </lineage>
</organism>
<feature type="transmembrane region" description="Helical" evidence="5">
    <location>
        <begin position="430"/>
        <end position="450"/>
    </location>
</feature>
<sequence>MDLLLRQSGPTLKGSRIQTLTIVSIYGFFYLNQVIFLQFLAQNGVIQEHRHSWSRKNISLSIFEKPYLTFEFLSYPILTNNALFIVFLTYYVGSGCGYLLSALLSQNLSPRKGLIIFSFVHVILSFISALCPIYWAFTGFRFFSGLLTGAAGHCLLCILIDWSYYKFNAITGHHINFGKILALFLYSISLLMAHLAAPWRTILMAQGILTFIGFILTLLCVHQSPRWLKEQNYLQLLIEEGKAFSRRQNYSGRPLLDHDYNANEPSCDLKQTTSELERICLIIAYGFSSIAELLVQTNHKEVRTNFQYHVLILAGCYFFAYILAIPSRRFPRFGVSSSAVFGAIITFLLILIKHRPIATWIFHSFKVLLAISAHQLLFMTLLNTSTPFDDPTIAQLVHSRIKLVVLSEFFAGLIFRPLGFYLQITYGTKSLYHNLALIVCFIATIIFGAISCPSRRKSDIFGGKDSQEIREEVVMERCETAKVENIEKKRNKLHSRPSVSFDLPDKIEAEVNVPLPEDTIDIEI</sequence>
<evidence type="ECO:0000256" key="3">
    <source>
        <dbReference type="ARBA" id="ARBA00022989"/>
    </source>
</evidence>
<name>A0A1I7RTG0_BURXY</name>
<feature type="transmembrane region" description="Helical" evidence="5">
    <location>
        <begin position="20"/>
        <end position="41"/>
    </location>
</feature>
<dbReference type="SUPFAM" id="SSF103473">
    <property type="entry name" value="MFS general substrate transporter"/>
    <property type="match status" value="1"/>
</dbReference>
<feature type="transmembrane region" description="Helical" evidence="5">
    <location>
        <begin position="116"/>
        <end position="137"/>
    </location>
</feature>
<feature type="transmembrane region" description="Helical" evidence="5">
    <location>
        <begin position="403"/>
        <end position="424"/>
    </location>
</feature>
<comment type="subcellular location">
    <subcellularLocation>
        <location evidence="1">Membrane</location>
        <topology evidence="1">Multi-pass membrane protein</topology>
    </subcellularLocation>
</comment>